<sequence length="222" mass="25949">MKKLLFLLSVLLIFSCVKEQEKEVNGVEKKSELSIIRNYKPIEEVLPAFKKETESWEEYTTLYRFFDRFKKTSDNEALSNALELRDLVMNLKENPKPEIFDTPSFNTRIDILNNEALRLADMTFIPAIKAEEITKQTDKVLSAFSAVNSKINAVFSKKRFEDEIDININYIGLDTTKIDSISRITIDKKREEKILKKKNASKEELLKRKKFSKINKRSNEKI</sequence>
<keyword evidence="2" id="KW-1185">Reference proteome</keyword>
<gene>
    <name evidence="1" type="ORF">MC378_08830</name>
</gene>
<accession>A0A9X1VND0</accession>
<organism evidence="1 2">
    <name type="scientific">Polaribacter marinus</name>
    <dbReference type="NCBI Taxonomy" id="2916838"/>
    <lineage>
        <taxon>Bacteria</taxon>
        <taxon>Pseudomonadati</taxon>
        <taxon>Bacteroidota</taxon>
        <taxon>Flavobacteriia</taxon>
        <taxon>Flavobacteriales</taxon>
        <taxon>Flavobacteriaceae</taxon>
    </lineage>
</organism>
<dbReference type="RefSeq" id="WP_242178395.1">
    <property type="nucleotide sequence ID" value="NZ_JAKQYM010000005.1"/>
</dbReference>
<proteinExistence type="predicted"/>
<evidence type="ECO:0008006" key="3">
    <source>
        <dbReference type="Google" id="ProtNLM"/>
    </source>
</evidence>
<dbReference type="PROSITE" id="PS51257">
    <property type="entry name" value="PROKAR_LIPOPROTEIN"/>
    <property type="match status" value="1"/>
</dbReference>
<evidence type="ECO:0000313" key="1">
    <source>
        <dbReference type="EMBL" id="MCI2229266.1"/>
    </source>
</evidence>
<protein>
    <recommendedName>
        <fullName evidence="3">Lipoprotein</fullName>
    </recommendedName>
</protein>
<dbReference type="Proteomes" id="UP001139369">
    <property type="component" value="Unassembled WGS sequence"/>
</dbReference>
<dbReference type="EMBL" id="JAKQYM010000005">
    <property type="protein sequence ID" value="MCI2229266.1"/>
    <property type="molecule type" value="Genomic_DNA"/>
</dbReference>
<comment type="caution">
    <text evidence="1">The sequence shown here is derived from an EMBL/GenBank/DDBJ whole genome shotgun (WGS) entry which is preliminary data.</text>
</comment>
<dbReference type="AlphaFoldDB" id="A0A9X1VND0"/>
<name>A0A9X1VND0_9FLAO</name>
<reference evidence="1" key="1">
    <citation type="submission" date="2022-02" db="EMBL/GenBank/DDBJ databases">
        <title>Polaribacter sp. MSW13, isolated from seawater.</title>
        <authorList>
            <person name="Kristyanto S."/>
            <person name="Jung J."/>
            <person name="Jeon C.O."/>
        </authorList>
    </citation>
    <scope>NUCLEOTIDE SEQUENCE</scope>
    <source>
        <strain evidence="1">MSW13</strain>
    </source>
</reference>
<evidence type="ECO:0000313" key="2">
    <source>
        <dbReference type="Proteomes" id="UP001139369"/>
    </source>
</evidence>